<name>A0A2M9G3M6_9PROT</name>
<evidence type="ECO:0000256" key="3">
    <source>
        <dbReference type="SAM" id="SignalP"/>
    </source>
</evidence>
<dbReference type="InterPro" id="IPR028082">
    <property type="entry name" value="Peripla_BP_I"/>
</dbReference>
<reference evidence="5 6" key="1">
    <citation type="submission" date="2017-11" db="EMBL/GenBank/DDBJ databases">
        <title>Draft genome sequence of Rhizobiales bacterium SY3-13.</title>
        <authorList>
            <person name="Sun C."/>
        </authorList>
    </citation>
    <scope>NUCLEOTIDE SEQUENCE [LARGE SCALE GENOMIC DNA]</scope>
    <source>
        <strain evidence="5 6">SY3-13</strain>
    </source>
</reference>
<evidence type="ECO:0000259" key="4">
    <source>
        <dbReference type="Pfam" id="PF13458"/>
    </source>
</evidence>
<keyword evidence="6" id="KW-1185">Reference proteome</keyword>
<dbReference type="EMBL" id="PHIG01000029">
    <property type="protein sequence ID" value="PJK30286.1"/>
    <property type="molecule type" value="Genomic_DNA"/>
</dbReference>
<dbReference type="SUPFAM" id="SSF53822">
    <property type="entry name" value="Periplasmic binding protein-like I"/>
    <property type="match status" value="1"/>
</dbReference>
<comment type="caution">
    <text evidence="5">The sequence shown here is derived from an EMBL/GenBank/DDBJ whole genome shotgun (WGS) entry which is preliminary data.</text>
</comment>
<dbReference type="Proteomes" id="UP000229498">
    <property type="component" value="Unassembled WGS sequence"/>
</dbReference>
<feature type="signal peptide" evidence="3">
    <location>
        <begin position="1"/>
        <end position="22"/>
    </location>
</feature>
<dbReference type="RefSeq" id="WP_109795483.1">
    <property type="nucleotide sequence ID" value="NZ_PHIG01000029.1"/>
</dbReference>
<protein>
    <submittedName>
        <fullName evidence="5">ABC transporter permease</fullName>
    </submittedName>
</protein>
<keyword evidence="2 3" id="KW-0732">Signal</keyword>
<organism evidence="5 6">
    <name type="scientific">Minwuia thermotolerans</name>
    <dbReference type="NCBI Taxonomy" id="2056226"/>
    <lineage>
        <taxon>Bacteria</taxon>
        <taxon>Pseudomonadati</taxon>
        <taxon>Pseudomonadota</taxon>
        <taxon>Alphaproteobacteria</taxon>
        <taxon>Minwuiales</taxon>
        <taxon>Minwuiaceae</taxon>
        <taxon>Minwuia</taxon>
    </lineage>
</organism>
<feature type="chain" id="PRO_5014942060" evidence="3">
    <location>
        <begin position="23"/>
        <end position="436"/>
    </location>
</feature>
<evidence type="ECO:0000256" key="2">
    <source>
        <dbReference type="ARBA" id="ARBA00022729"/>
    </source>
</evidence>
<comment type="similarity">
    <text evidence="1">Belongs to the leucine-binding protein family.</text>
</comment>
<feature type="domain" description="Leucine-binding protein" evidence="4">
    <location>
        <begin position="27"/>
        <end position="396"/>
    </location>
</feature>
<sequence length="436" mass="47876">MQFRKVAIGVTAAAMLAGSAQAAEQFIPVAAYWTGPYAAGGSAFGDGMADYYEFLNIRDGGINGVKLTYEKCETAYKTDRIVECYEKMKNNGPTGSPFYHPFSTGGTYAVFERAEADKIPIITIGYGRTDASDGRVFPYLFPALTNYWSQSTAKIKFIGSLEGGMEKLKGLKIANVHHDSAYGKETIPVLEEQAKKYGFEFRNFPVAHPGLDQKAIWLQIARQYRPDYVILRGWGVMNPTSLKEAARVRFPANKIVGVWWSGSEEDTRPAGDAAEGYYAAGYHGAGTDYPVIQWMMEHLYSKGKGSVDQDRLGTIYVNRAFAMAMVGTEAIRDAMKMVGENRPVTGPEVQAALEQLTFDKARLEKLGAVGLLPEFAMTCQDHEGGAPVRFLQWNNGAWTSASDWIETDQSIVRPMVEKSAAAYAAEKGITPRDCGA</sequence>
<evidence type="ECO:0000313" key="6">
    <source>
        <dbReference type="Proteomes" id="UP000229498"/>
    </source>
</evidence>
<dbReference type="Pfam" id="PF13458">
    <property type="entry name" value="Peripla_BP_6"/>
    <property type="match status" value="1"/>
</dbReference>
<dbReference type="PANTHER" id="PTHR47235">
    <property type="entry name" value="BLR6548 PROTEIN"/>
    <property type="match status" value="1"/>
</dbReference>
<evidence type="ECO:0000313" key="5">
    <source>
        <dbReference type="EMBL" id="PJK30286.1"/>
    </source>
</evidence>
<dbReference type="CDD" id="cd06334">
    <property type="entry name" value="PBP1_ABC_ligand_binding-like"/>
    <property type="match status" value="1"/>
</dbReference>
<gene>
    <name evidence="5" type="ORF">CVT23_07840</name>
</gene>
<dbReference type="PANTHER" id="PTHR47235:SF1">
    <property type="entry name" value="BLR6548 PROTEIN"/>
    <property type="match status" value="1"/>
</dbReference>
<dbReference type="AlphaFoldDB" id="A0A2M9G3M6"/>
<evidence type="ECO:0000256" key="1">
    <source>
        <dbReference type="ARBA" id="ARBA00010062"/>
    </source>
</evidence>
<proteinExistence type="inferred from homology"/>
<dbReference type="Gene3D" id="3.40.50.2300">
    <property type="match status" value="2"/>
</dbReference>
<dbReference type="OrthoDB" id="8184122at2"/>
<accession>A0A2M9G3M6</accession>
<dbReference type="InterPro" id="IPR028081">
    <property type="entry name" value="Leu-bd"/>
</dbReference>